<gene>
    <name evidence="1" type="ORF">UPYG_G00064230</name>
</gene>
<evidence type="ECO:0000313" key="2">
    <source>
        <dbReference type="Proteomes" id="UP001557470"/>
    </source>
</evidence>
<accession>A0ABD0XA12</accession>
<sequence length="164" mass="18535">MDEFFFDKLPCTSQSTPNPRHETVQVNVSCPQIDPNVGLGTDQDSPYERFSNRTIDESQEHQISSRIDDIGKKVQDLVGNINESRTMDLKIMDNFRDKVSEKVGEICGQMKEHMYSLYDETSCAMQATIHELTTVLESCRQLTTELQAVSQALTELNKGLAAEQ</sequence>
<dbReference type="AlphaFoldDB" id="A0ABD0XA12"/>
<name>A0ABD0XA12_UMBPY</name>
<organism evidence="1 2">
    <name type="scientific">Umbra pygmaea</name>
    <name type="common">Eastern mudminnow</name>
    <dbReference type="NCBI Taxonomy" id="75934"/>
    <lineage>
        <taxon>Eukaryota</taxon>
        <taxon>Metazoa</taxon>
        <taxon>Chordata</taxon>
        <taxon>Craniata</taxon>
        <taxon>Vertebrata</taxon>
        <taxon>Euteleostomi</taxon>
        <taxon>Actinopterygii</taxon>
        <taxon>Neopterygii</taxon>
        <taxon>Teleostei</taxon>
        <taxon>Protacanthopterygii</taxon>
        <taxon>Esociformes</taxon>
        <taxon>Umbridae</taxon>
        <taxon>Umbra</taxon>
    </lineage>
</organism>
<keyword evidence="2" id="KW-1185">Reference proteome</keyword>
<reference evidence="1 2" key="1">
    <citation type="submission" date="2024-06" db="EMBL/GenBank/DDBJ databases">
        <authorList>
            <person name="Pan Q."/>
            <person name="Wen M."/>
            <person name="Jouanno E."/>
            <person name="Zahm M."/>
            <person name="Klopp C."/>
            <person name="Cabau C."/>
            <person name="Louis A."/>
            <person name="Berthelot C."/>
            <person name="Parey E."/>
            <person name="Roest Crollius H."/>
            <person name="Montfort J."/>
            <person name="Robinson-Rechavi M."/>
            <person name="Bouchez O."/>
            <person name="Lampietro C."/>
            <person name="Lopez Roques C."/>
            <person name="Donnadieu C."/>
            <person name="Postlethwait J."/>
            <person name="Bobe J."/>
            <person name="Verreycken H."/>
            <person name="Guiguen Y."/>
        </authorList>
    </citation>
    <scope>NUCLEOTIDE SEQUENCE [LARGE SCALE GENOMIC DNA]</scope>
    <source>
        <strain evidence="1">Up_M1</strain>
        <tissue evidence="1">Testis</tissue>
    </source>
</reference>
<dbReference type="InterPro" id="IPR034609">
    <property type="entry name" value="Syce2"/>
</dbReference>
<protein>
    <recommendedName>
        <fullName evidence="3">Synaptonemal complex central element protein 2</fullName>
    </recommendedName>
</protein>
<proteinExistence type="predicted"/>
<comment type="caution">
    <text evidence="1">The sequence shown here is derived from an EMBL/GenBank/DDBJ whole genome shotgun (WGS) entry which is preliminary data.</text>
</comment>
<dbReference type="Proteomes" id="UP001557470">
    <property type="component" value="Unassembled WGS sequence"/>
</dbReference>
<dbReference type="PANTHER" id="PTHR28398:SF1">
    <property type="entry name" value="SYNAPTONEMAL COMPLEX CENTRAL ELEMENT PROTEIN 2"/>
    <property type="match status" value="1"/>
</dbReference>
<evidence type="ECO:0008006" key="3">
    <source>
        <dbReference type="Google" id="ProtNLM"/>
    </source>
</evidence>
<evidence type="ECO:0000313" key="1">
    <source>
        <dbReference type="EMBL" id="KAL1005808.1"/>
    </source>
</evidence>
<dbReference type="PANTHER" id="PTHR28398">
    <property type="entry name" value="SYNAPTONEMAL COMPLEX CENTRAL ELEMENT PROTEIN 2"/>
    <property type="match status" value="1"/>
</dbReference>
<dbReference type="EMBL" id="JAGEUA010000002">
    <property type="protein sequence ID" value="KAL1005808.1"/>
    <property type="molecule type" value="Genomic_DNA"/>
</dbReference>